<accession>A0A7H1C0S5</accession>
<dbReference type="AlphaFoldDB" id="A0A7H1C0S5"/>
<organism evidence="1 2">
    <name type="scientific">Mannheimia bovis</name>
    <dbReference type="NCBI Taxonomy" id="2770636"/>
    <lineage>
        <taxon>Bacteria</taxon>
        <taxon>Pseudomonadati</taxon>
        <taxon>Pseudomonadota</taxon>
        <taxon>Gammaproteobacteria</taxon>
        <taxon>Pasteurellales</taxon>
        <taxon>Pasteurellaceae</taxon>
        <taxon>Mannheimia</taxon>
    </lineage>
</organism>
<gene>
    <name evidence="1" type="ORF">ICJ55_07410</name>
</gene>
<name>A0A7H1C0S5_9PAST</name>
<dbReference type="KEGG" id="mbos:ICJ55_07410"/>
<reference evidence="1 2" key="1">
    <citation type="submission" date="2020-09" db="EMBL/GenBank/DDBJ databases">
        <title>Mannheimia bovis sp.nov., isolated from a cow.</title>
        <authorList>
            <person name="Li F."/>
        </authorList>
    </citation>
    <scope>NUCLEOTIDE SEQUENCE [LARGE SCALE GENOMIC DNA]</scope>
    <source>
        <strain evidence="1 2">ZY190616</strain>
    </source>
</reference>
<evidence type="ECO:0000313" key="2">
    <source>
        <dbReference type="Proteomes" id="UP000576260"/>
    </source>
</evidence>
<dbReference type="EMBL" id="CP061280">
    <property type="protein sequence ID" value="QNS14580.1"/>
    <property type="molecule type" value="Genomic_DNA"/>
</dbReference>
<protein>
    <submittedName>
        <fullName evidence="1">Uncharacterized protein</fullName>
    </submittedName>
</protein>
<dbReference type="Proteomes" id="UP000576260">
    <property type="component" value="Chromosome"/>
</dbReference>
<evidence type="ECO:0000313" key="1">
    <source>
        <dbReference type="EMBL" id="QNS14580.1"/>
    </source>
</evidence>
<sequence>MTMIKLTKYGSCDTVLINTGSIVSVQKESNGAVIRTVNEQISVLETVTQVWDLIQRGVKND</sequence>
<keyword evidence="2" id="KW-1185">Reference proteome</keyword>
<proteinExistence type="predicted"/>
<dbReference type="RefSeq" id="WP_188156226.1">
    <property type="nucleotide sequence ID" value="NZ_CP061280.1"/>
</dbReference>